<feature type="domain" description="Reverse transcriptase" evidence="1">
    <location>
        <begin position="204"/>
        <end position="475"/>
    </location>
</feature>
<dbReference type="Pfam" id="PF01348">
    <property type="entry name" value="Intron_maturas2"/>
    <property type="match status" value="1"/>
</dbReference>
<reference evidence="2" key="1">
    <citation type="journal article" date="2012" name="PLoS ONE">
        <title>Tertiary endosymbiosis in two dinotoms has generated little change in the mitochondrial genomes of their dinoflagellate hosts and diatom endosymbionts.</title>
        <authorList>
            <person name="Imanian B."/>
            <person name="Pombert J.F."/>
            <person name="Dorrell R.G."/>
            <person name="Burki F."/>
            <person name="Keeling P.J."/>
        </authorList>
    </citation>
    <scope>NUCLEOTIDE SEQUENCE</scope>
</reference>
<dbReference type="CDD" id="cd01651">
    <property type="entry name" value="RT_G2_intron"/>
    <property type="match status" value="1"/>
</dbReference>
<dbReference type="GO" id="GO:0005739">
    <property type="term" value="C:mitochondrion"/>
    <property type="evidence" value="ECO:0007669"/>
    <property type="project" value="TreeGrafter"/>
</dbReference>
<dbReference type="InterPro" id="IPR049030">
    <property type="entry name" value="AI2M-like_HNH"/>
</dbReference>
<dbReference type="Pfam" id="PF00078">
    <property type="entry name" value="RVT_1"/>
    <property type="match status" value="1"/>
</dbReference>
<dbReference type="EMBL" id="JN378734">
    <property type="protein sequence ID" value="AEP20751.1"/>
    <property type="molecule type" value="Genomic_DNA"/>
</dbReference>
<dbReference type="AlphaFoldDB" id="I6N5U4"/>
<accession>I6N5U4</accession>
<name>I6N5U4_9STRA</name>
<dbReference type="SUPFAM" id="SSF56672">
    <property type="entry name" value="DNA/RNA polymerases"/>
    <property type="match status" value="1"/>
</dbReference>
<organism evidence="2">
    <name type="scientific">Kryptoperidinium foliaceum endosymbiont</name>
    <dbReference type="NCBI Taxonomy" id="1079369"/>
    <lineage>
        <taxon>Eukaryota</taxon>
        <taxon>Sar</taxon>
        <taxon>Stramenopiles</taxon>
        <taxon>Ochrophyta</taxon>
        <taxon>Bacillariophyta</taxon>
        <taxon>Bacillariophyceae</taxon>
        <taxon>Bacillariophycidae</taxon>
    </lineage>
</organism>
<protein>
    <submittedName>
        <fullName evidence="2">ORF715</fullName>
    </submittedName>
</protein>
<dbReference type="InterPro" id="IPR043502">
    <property type="entry name" value="DNA/RNA_pol_sf"/>
</dbReference>
<dbReference type="GO" id="GO:0006315">
    <property type="term" value="P:homing of group II introns"/>
    <property type="evidence" value="ECO:0007669"/>
    <property type="project" value="TreeGrafter"/>
</dbReference>
<gene>
    <name evidence="2" type="primary">cox1</name>
</gene>
<geneLocation type="mitochondrion" evidence="2"/>
<dbReference type="InterPro" id="IPR024937">
    <property type="entry name" value="Domain_X"/>
</dbReference>
<evidence type="ECO:0000313" key="2">
    <source>
        <dbReference type="EMBL" id="AEP20751.1"/>
    </source>
</evidence>
<dbReference type="PANTHER" id="PTHR33642:SF4">
    <property type="entry name" value="COX1_OXI3 INTRON 1 PROTEIN-RELATED"/>
    <property type="match status" value="1"/>
</dbReference>
<dbReference type="GO" id="GO:0003964">
    <property type="term" value="F:RNA-directed DNA polymerase activity"/>
    <property type="evidence" value="ECO:0007669"/>
    <property type="project" value="TreeGrafter"/>
</dbReference>
<dbReference type="CDD" id="cd00085">
    <property type="entry name" value="HNHc"/>
    <property type="match status" value="1"/>
</dbReference>
<keyword evidence="2" id="KW-0496">Mitochondrion</keyword>
<evidence type="ECO:0000259" key="1">
    <source>
        <dbReference type="PROSITE" id="PS50878"/>
    </source>
</evidence>
<proteinExistence type="predicted"/>
<dbReference type="InterPro" id="IPR003615">
    <property type="entry name" value="HNH_nuc"/>
</dbReference>
<dbReference type="Pfam" id="PF21368">
    <property type="entry name" value="AI2M-like_HNH"/>
    <property type="match status" value="1"/>
</dbReference>
<sequence>MIKRFVIKHDAYLRGPTSQGTIACIKRCSERVGTKLLANMGRFTNPSYNFLAGSEVPNKKLSVRNYVVFLSPSKFNKPTTSSSFRKGSPKLALRRKRTEFAMTRNSKEWGLRRIHSTVSSCRKGSSHVRSEKDTLSGVYESDQLDLLRSYVISNKKCTNLSKIMSDPNFLIAAWVRVRSNSGSLTPALNKETLDGIDVPWFEKTANTMRNGIFQFSPSRRTHISRPDGKKRFLTIPSPRDKIVQEAMRFLLTLVFEGDFSENSHGWVTGRGCHAALNQIKLEFAHDNWFIEGDIDQQFPSLNHQVLVNQLKTKIDDQAFIDLIFKYLKVGYGKSSNRTVKMRLGVSQGGVLSPILANIYMIPFDKWVENHLIPKYTKGKRKRANPVYSKMIRSGKVTDHSIHSLHPRDQNFIRLHYVRYADDFIMGLNGPRVYCEHIVDECRIFLSEQLKLSLNIDKTKITHSQLDSALFLGYRVYKTKLSKMKISYTIKSNRTCRTTNTVLDGPIDQIVAKLRERNYTKKDGSPTRNGRFINHTLYDMVEHYKMVERGILQYYKLANNYGRVAARVHYILKYSCALTIASKMKLTTLRRVFNRYGKNLNIKDESGKIITNYPTVDYRRPKKFSMAPILDYSSLEAYIDQYDSRMQRGRKDLKGPCVLCGSNQEIEIHHIRKLSKTKRKDYLSSMMARMNRKQIPVCKKCHIKIHQGVYDGRRIT</sequence>
<dbReference type="InterPro" id="IPR000477">
    <property type="entry name" value="RT_dom"/>
</dbReference>
<dbReference type="PANTHER" id="PTHR33642">
    <property type="entry name" value="COX1/OXI3 INTRON 1 PROTEIN-RELATED"/>
    <property type="match status" value="1"/>
</dbReference>
<dbReference type="GO" id="GO:0090615">
    <property type="term" value="P:mitochondrial mRNA processing"/>
    <property type="evidence" value="ECO:0007669"/>
    <property type="project" value="TreeGrafter"/>
</dbReference>
<dbReference type="SMART" id="SM00507">
    <property type="entry name" value="HNHc"/>
    <property type="match status" value="1"/>
</dbReference>
<dbReference type="PROSITE" id="PS50878">
    <property type="entry name" value="RT_POL"/>
    <property type="match status" value="1"/>
</dbReference>